<name>Q8VT28_ENTFL</name>
<protein>
    <submittedName>
        <fullName evidence="1">Uncharacterized protein</fullName>
    </submittedName>
</protein>
<dbReference type="AlphaFoldDB" id="Q8VT28"/>
<accession>Q8VT28</accession>
<keyword evidence="1" id="KW-0614">Plasmid</keyword>
<reference evidence="1" key="1">
    <citation type="journal article" date="2001" name="Plasmid">
        <title>Completion of the nucleotide sequence of the Enterococcus faecalis conjugative virulence plasmid pAD1 and identification of a second transfer origin.</title>
        <authorList>
            <person name="Francia M.V."/>
            <person name="Haas W."/>
            <person name="Wirth R."/>
            <person name="Samberger E."/>
            <person name="Muscholl-Silberhorn A."/>
            <person name="Gilmore M.S."/>
            <person name="Ike Y."/>
            <person name="Weaver K.E."/>
            <person name="An F.Y."/>
            <person name="Clewell D.B."/>
        </authorList>
    </citation>
    <scope>NUCLEOTIDE SEQUENCE</scope>
    <source>
        <strain evidence="1">DS16</strain>
        <plasmid evidence="1">pAD1</plasmid>
    </source>
</reference>
<sequence length="64" mass="7596">MLFHKRYRVRANLCSLMPTFALILRYPPSGYSRSLVFPWRKQVNLMSERLVLCSFGFPSFGFDF</sequence>
<dbReference type="EMBL" id="AH011360">
    <property type="protein sequence ID" value="AAL59467.1"/>
    <property type="molecule type" value="Genomic_DNA"/>
</dbReference>
<geneLocation type="plasmid" evidence="1">
    <name>pAD1</name>
</geneLocation>
<evidence type="ECO:0000313" key="1">
    <source>
        <dbReference type="EMBL" id="AAL59467.1"/>
    </source>
</evidence>
<proteinExistence type="predicted"/>
<organism evidence="1">
    <name type="scientific">Enterococcus faecalis</name>
    <name type="common">Streptococcus faecalis</name>
    <dbReference type="NCBI Taxonomy" id="1351"/>
    <lineage>
        <taxon>Bacteria</taxon>
        <taxon>Bacillati</taxon>
        <taxon>Bacillota</taxon>
        <taxon>Bacilli</taxon>
        <taxon>Lactobacillales</taxon>
        <taxon>Enterococcaceae</taxon>
        <taxon>Enterococcus</taxon>
    </lineage>
</organism>